<sequence>MTPQIKLSTARCIFGLPVPNGEERWDALLESSWNVACEKGLSRYSLKNVPFRVIPGKYGFLAKLVCERRIRREPLAFQGLQEPFDPDAFHFGRVKEEILLDIVDGDSEDPTEEEHGLLLNVSPFEVTSSLLVPFAHDGRPQVLAPDALRLALLFVLNSSSPDLRIGFNCPLAGATVNHLHFHAYYLRHRLYIEGAESVNLKGPVWTLKDYPVKSFLFYVEGNDDLSPTVE</sequence>
<name>A0A7R8X2B8_9CRUS</name>
<evidence type="ECO:0000259" key="1">
    <source>
        <dbReference type="Pfam" id="PF26217"/>
    </source>
</evidence>
<dbReference type="GO" id="GO:0080048">
    <property type="term" value="F:GDP-D-glucose phosphorylase activity"/>
    <property type="evidence" value="ECO:0007669"/>
    <property type="project" value="UniProtKB-EC"/>
</dbReference>
<evidence type="ECO:0000313" key="3">
    <source>
        <dbReference type="Proteomes" id="UP000677054"/>
    </source>
</evidence>
<dbReference type="GO" id="GO:0005737">
    <property type="term" value="C:cytoplasm"/>
    <property type="evidence" value="ECO:0007669"/>
    <property type="project" value="UniProtKB-SubCell"/>
</dbReference>
<dbReference type="GO" id="GO:0000166">
    <property type="term" value="F:nucleotide binding"/>
    <property type="evidence" value="ECO:0007669"/>
    <property type="project" value="UniProtKB-KW"/>
</dbReference>
<accession>A0A7R8X2B8</accession>
<dbReference type="InterPro" id="IPR026506">
    <property type="entry name" value="GDPGP"/>
</dbReference>
<dbReference type="SUPFAM" id="SSF54197">
    <property type="entry name" value="HIT-like"/>
    <property type="match status" value="1"/>
</dbReference>
<feature type="domain" description="GDPGP1-like N-terminal" evidence="1">
    <location>
        <begin position="26"/>
        <end position="184"/>
    </location>
</feature>
<dbReference type="PANTHER" id="PTHR20884">
    <property type="entry name" value="GDP-D-GLUCOSE PHOSPHORYLASE 1"/>
    <property type="match status" value="1"/>
</dbReference>
<keyword evidence="3" id="KW-1185">Reference proteome</keyword>
<dbReference type="PANTHER" id="PTHR20884:SF8">
    <property type="entry name" value="GDP-D-GLUCOSE PHOSPHORYLASE 1"/>
    <property type="match status" value="1"/>
</dbReference>
<reference evidence="2" key="1">
    <citation type="submission" date="2020-11" db="EMBL/GenBank/DDBJ databases">
        <authorList>
            <person name="Tran Van P."/>
        </authorList>
    </citation>
    <scope>NUCLEOTIDE SEQUENCE</scope>
</reference>
<dbReference type="GO" id="GO:0006006">
    <property type="term" value="P:glucose metabolic process"/>
    <property type="evidence" value="ECO:0007669"/>
    <property type="project" value="TreeGrafter"/>
</dbReference>
<dbReference type="InterPro" id="IPR058866">
    <property type="entry name" value="GDPGP1_N"/>
</dbReference>
<dbReference type="EMBL" id="CAJPEV010000128">
    <property type="protein sequence ID" value="CAG0881039.1"/>
    <property type="molecule type" value="Genomic_DNA"/>
</dbReference>
<organism evidence="2">
    <name type="scientific">Darwinula stevensoni</name>
    <dbReference type="NCBI Taxonomy" id="69355"/>
    <lineage>
        <taxon>Eukaryota</taxon>
        <taxon>Metazoa</taxon>
        <taxon>Ecdysozoa</taxon>
        <taxon>Arthropoda</taxon>
        <taxon>Crustacea</taxon>
        <taxon>Oligostraca</taxon>
        <taxon>Ostracoda</taxon>
        <taxon>Podocopa</taxon>
        <taxon>Podocopida</taxon>
        <taxon>Darwinulocopina</taxon>
        <taxon>Darwinuloidea</taxon>
        <taxon>Darwinulidae</taxon>
        <taxon>Darwinula</taxon>
    </lineage>
</organism>
<proteinExistence type="predicted"/>
<dbReference type="GO" id="GO:0016787">
    <property type="term" value="F:hydrolase activity"/>
    <property type="evidence" value="ECO:0007669"/>
    <property type="project" value="UniProtKB-KW"/>
</dbReference>
<dbReference type="OrthoDB" id="417175at2759"/>
<dbReference type="AlphaFoldDB" id="A0A7R8X2B8"/>
<dbReference type="Proteomes" id="UP000677054">
    <property type="component" value="Unassembled WGS sequence"/>
</dbReference>
<dbReference type="Pfam" id="PF26217">
    <property type="entry name" value="GDPGP1_N"/>
    <property type="match status" value="1"/>
</dbReference>
<dbReference type="GO" id="GO:0005085">
    <property type="term" value="F:guanyl-nucleotide exchange factor activity"/>
    <property type="evidence" value="ECO:0007669"/>
    <property type="project" value="UniProtKB-KW"/>
</dbReference>
<dbReference type="InterPro" id="IPR036265">
    <property type="entry name" value="HIT-like_sf"/>
</dbReference>
<protein>
    <recommendedName>
        <fullName evidence="1">GDPGP1-like N-terminal domain-containing protein</fullName>
    </recommendedName>
</protein>
<dbReference type="EMBL" id="LR899645">
    <property type="protein sequence ID" value="CAD7241373.1"/>
    <property type="molecule type" value="Genomic_DNA"/>
</dbReference>
<gene>
    <name evidence="2" type="ORF">DSTB1V02_LOCUS1366</name>
</gene>
<evidence type="ECO:0000313" key="2">
    <source>
        <dbReference type="EMBL" id="CAD7241373.1"/>
    </source>
</evidence>